<sequence length="68" mass="8074">MRPSFYKIVAGGPRRHMLYQREMLAVSTIDINICVYGYFKLMLDMYRLFKYEASKNKNTIIAGSKMWL</sequence>
<organism evidence="1 2">
    <name type="scientific">Piloderma croceum (strain F 1598)</name>
    <dbReference type="NCBI Taxonomy" id="765440"/>
    <lineage>
        <taxon>Eukaryota</taxon>
        <taxon>Fungi</taxon>
        <taxon>Dikarya</taxon>
        <taxon>Basidiomycota</taxon>
        <taxon>Agaricomycotina</taxon>
        <taxon>Agaricomycetes</taxon>
        <taxon>Agaricomycetidae</taxon>
        <taxon>Atheliales</taxon>
        <taxon>Atheliaceae</taxon>
        <taxon>Piloderma</taxon>
    </lineage>
</organism>
<gene>
    <name evidence="1" type="ORF">PILCRDRAFT_812552</name>
</gene>
<dbReference type="HOGENOM" id="CLU_2801037_0_0_1"/>
<evidence type="ECO:0000313" key="1">
    <source>
        <dbReference type="EMBL" id="KIM89748.1"/>
    </source>
</evidence>
<dbReference type="Proteomes" id="UP000054166">
    <property type="component" value="Unassembled WGS sequence"/>
</dbReference>
<reference evidence="1 2" key="1">
    <citation type="submission" date="2014-04" db="EMBL/GenBank/DDBJ databases">
        <authorList>
            <consortium name="DOE Joint Genome Institute"/>
            <person name="Kuo A."/>
            <person name="Tarkka M."/>
            <person name="Buscot F."/>
            <person name="Kohler A."/>
            <person name="Nagy L.G."/>
            <person name="Floudas D."/>
            <person name="Copeland A."/>
            <person name="Barry K.W."/>
            <person name="Cichocki N."/>
            <person name="Veneault-Fourrey C."/>
            <person name="LaButti K."/>
            <person name="Lindquist E.A."/>
            <person name="Lipzen A."/>
            <person name="Lundell T."/>
            <person name="Morin E."/>
            <person name="Murat C."/>
            <person name="Sun H."/>
            <person name="Tunlid A."/>
            <person name="Henrissat B."/>
            <person name="Grigoriev I.V."/>
            <person name="Hibbett D.S."/>
            <person name="Martin F."/>
            <person name="Nordberg H.P."/>
            <person name="Cantor M.N."/>
            <person name="Hua S.X."/>
        </authorList>
    </citation>
    <scope>NUCLEOTIDE SEQUENCE [LARGE SCALE GENOMIC DNA]</scope>
    <source>
        <strain evidence="1 2">F 1598</strain>
    </source>
</reference>
<feature type="non-terminal residue" evidence="1">
    <location>
        <position position="68"/>
    </location>
</feature>
<proteinExistence type="predicted"/>
<dbReference type="InParanoid" id="A0A0C3BT88"/>
<accession>A0A0C3BT88</accession>
<name>A0A0C3BT88_PILCF</name>
<reference evidence="2" key="2">
    <citation type="submission" date="2015-01" db="EMBL/GenBank/DDBJ databases">
        <title>Evolutionary Origins and Diversification of the Mycorrhizal Mutualists.</title>
        <authorList>
            <consortium name="DOE Joint Genome Institute"/>
            <consortium name="Mycorrhizal Genomics Consortium"/>
            <person name="Kohler A."/>
            <person name="Kuo A."/>
            <person name="Nagy L.G."/>
            <person name="Floudas D."/>
            <person name="Copeland A."/>
            <person name="Barry K.W."/>
            <person name="Cichocki N."/>
            <person name="Veneault-Fourrey C."/>
            <person name="LaButti K."/>
            <person name="Lindquist E.A."/>
            <person name="Lipzen A."/>
            <person name="Lundell T."/>
            <person name="Morin E."/>
            <person name="Murat C."/>
            <person name="Riley R."/>
            <person name="Ohm R."/>
            <person name="Sun H."/>
            <person name="Tunlid A."/>
            <person name="Henrissat B."/>
            <person name="Grigoriev I.V."/>
            <person name="Hibbett D.S."/>
            <person name="Martin F."/>
        </authorList>
    </citation>
    <scope>NUCLEOTIDE SEQUENCE [LARGE SCALE GENOMIC DNA]</scope>
    <source>
        <strain evidence="2">F 1598</strain>
    </source>
</reference>
<dbReference type="AlphaFoldDB" id="A0A0C3BT88"/>
<keyword evidence="2" id="KW-1185">Reference proteome</keyword>
<evidence type="ECO:0000313" key="2">
    <source>
        <dbReference type="Proteomes" id="UP000054166"/>
    </source>
</evidence>
<protein>
    <submittedName>
        <fullName evidence="1">Uncharacterized protein</fullName>
    </submittedName>
</protein>
<dbReference type="EMBL" id="KN832974">
    <property type="protein sequence ID" value="KIM89748.1"/>
    <property type="molecule type" value="Genomic_DNA"/>
</dbReference>